<evidence type="ECO:0000256" key="3">
    <source>
        <dbReference type="SAM" id="SignalP"/>
    </source>
</evidence>
<comment type="caution">
    <text evidence="4">The sequence shown here is derived from an EMBL/GenBank/DDBJ whole genome shotgun (WGS) entry which is preliminary data.</text>
</comment>
<dbReference type="AlphaFoldDB" id="A0A1Y2CXW2"/>
<protein>
    <recommendedName>
        <fullName evidence="6">Galactose oxidase</fullName>
    </recommendedName>
</protein>
<feature type="signal peptide" evidence="3">
    <location>
        <begin position="1"/>
        <end position="16"/>
    </location>
</feature>
<feature type="chain" id="PRO_5012824570" description="Galactose oxidase" evidence="3">
    <location>
        <begin position="17"/>
        <end position="902"/>
    </location>
</feature>
<dbReference type="InterPro" id="IPR015915">
    <property type="entry name" value="Kelch-typ_b-propeller"/>
</dbReference>
<organism evidence="4 5">
    <name type="scientific">Rhizoclosmatium globosum</name>
    <dbReference type="NCBI Taxonomy" id="329046"/>
    <lineage>
        <taxon>Eukaryota</taxon>
        <taxon>Fungi</taxon>
        <taxon>Fungi incertae sedis</taxon>
        <taxon>Chytridiomycota</taxon>
        <taxon>Chytridiomycota incertae sedis</taxon>
        <taxon>Chytridiomycetes</taxon>
        <taxon>Chytridiales</taxon>
        <taxon>Chytriomycetaceae</taxon>
        <taxon>Rhizoclosmatium</taxon>
    </lineage>
</organism>
<evidence type="ECO:0008006" key="6">
    <source>
        <dbReference type="Google" id="ProtNLM"/>
    </source>
</evidence>
<dbReference type="PANTHER" id="PTHR23244">
    <property type="entry name" value="KELCH REPEAT DOMAIN"/>
    <property type="match status" value="1"/>
</dbReference>
<evidence type="ECO:0000256" key="2">
    <source>
        <dbReference type="SAM" id="Phobius"/>
    </source>
</evidence>
<evidence type="ECO:0000256" key="1">
    <source>
        <dbReference type="SAM" id="MobiDB-lite"/>
    </source>
</evidence>
<feature type="transmembrane region" description="Helical" evidence="2">
    <location>
        <begin position="480"/>
        <end position="501"/>
    </location>
</feature>
<dbReference type="Pfam" id="PF24681">
    <property type="entry name" value="Kelch_KLHDC2_KLHL20_DRC7"/>
    <property type="match status" value="1"/>
</dbReference>
<feature type="region of interest" description="Disordered" evidence="1">
    <location>
        <begin position="744"/>
        <end position="804"/>
    </location>
</feature>
<dbReference type="SUPFAM" id="SSF117281">
    <property type="entry name" value="Kelch motif"/>
    <property type="match status" value="1"/>
</dbReference>
<dbReference type="PANTHER" id="PTHR23244:SF471">
    <property type="entry name" value="GUANINE NUCLEOTIDE-BINDING PROTEIN SUBUNIT BETA 1-RELATED"/>
    <property type="match status" value="1"/>
</dbReference>
<sequence length="902" mass="94857">MRAALVLSLAAAAAFAQTTTTTTAAGAGAGAGAGAATTTSRLAVAGLSSSASAVPTGPTPISNAIPNSGLAIGSILTTKNPVPRFGASAQWIHDQGVVLFVGGWGGSWNAQTTLPANQSVAALSLRNVGFNTRSAIWLDVPTPQIVDLPAGAVNPLDTSYAVSAVARSVDVNMPGPNVDVLYYLFGNSANPSTSAVYQYIPSNARTMQTYDNHIQTASPRVRSASCLLDPSTMIIHGGADGPDGGTQTQTIQGTYFLSLLNATTTNNAWVSKSGSGADPLLHDHSMACVAGIAYMLGGITGEYRTDGSMVMASTQYMFVYTYSDQISAGSWKNVSLSPDPDNGYPLPRRSATLTPADPSSNILLYHGGVHADLSITYGDLWQLDTSTLTWKQLPSSPQVRHSHNAVAVNGYLITAFGVISNATDPAPPVPVLLAYDINRGTWGDMPTVPYGAPPPLPSHTPPAPTATAIPESKPTLSTPVIGGIAGGAAALVLIIVLVCFIRKRKQVKDERMALEQKIVDRLHREDMDHTLALQGIRGITVHTPVGREVGGELAKVIRQNQTGIRSVSYDDGGARGDDSVYEETDSSSIVVAVSGPDGQVQYKYVDGAMKIGLNDERVTSPLVAHGLNPAMRASYASGLSGLTYPSGSGVSEEDESSVEGGSEASDAHADAAVTRSVGTKDGDETTEATNKRASVAQFIDTVRSTSRNTVEMVRSSSRNAAFPRDEPMRPWELPGMGIKSTPTVKNAAVGGRSSPLVGGARPTSVSRSYSPLIQNDANRSRSRSSYTSPPSHETEPPAPEVRNWDSRFSLNSSFRSSEGSLNGGNGDNFDESQYMRSLFAQFTDEQILESWNSYVQYTGNAYTIEQIVSLRTIYGANQTVLPGSGAVQNSPTTAQTDSPVYL</sequence>
<feature type="region of interest" description="Disordered" evidence="1">
    <location>
        <begin position="645"/>
        <end position="690"/>
    </location>
</feature>
<keyword evidence="2" id="KW-0812">Transmembrane</keyword>
<name>A0A1Y2CXW2_9FUNG</name>
<keyword evidence="2" id="KW-1133">Transmembrane helix</keyword>
<dbReference type="OrthoDB" id="2120158at2759"/>
<dbReference type="Proteomes" id="UP000193642">
    <property type="component" value="Unassembled WGS sequence"/>
</dbReference>
<evidence type="ECO:0000313" key="5">
    <source>
        <dbReference type="Proteomes" id="UP000193642"/>
    </source>
</evidence>
<proteinExistence type="predicted"/>
<keyword evidence="5" id="KW-1185">Reference proteome</keyword>
<dbReference type="Gene3D" id="2.120.10.80">
    <property type="entry name" value="Kelch-type beta propeller"/>
    <property type="match status" value="1"/>
</dbReference>
<reference evidence="4 5" key="1">
    <citation type="submission" date="2016-07" db="EMBL/GenBank/DDBJ databases">
        <title>Pervasive Adenine N6-methylation of Active Genes in Fungi.</title>
        <authorList>
            <consortium name="DOE Joint Genome Institute"/>
            <person name="Mondo S.J."/>
            <person name="Dannebaum R.O."/>
            <person name="Kuo R.C."/>
            <person name="Labutti K."/>
            <person name="Haridas S."/>
            <person name="Kuo A."/>
            <person name="Salamov A."/>
            <person name="Ahrendt S.R."/>
            <person name="Lipzen A."/>
            <person name="Sullivan W."/>
            <person name="Andreopoulos W.B."/>
            <person name="Clum A."/>
            <person name="Lindquist E."/>
            <person name="Daum C."/>
            <person name="Ramamoorthy G.K."/>
            <person name="Gryganskyi A."/>
            <person name="Culley D."/>
            <person name="Magnuson J.K."/>
            <person name="James T.Y."/>
            <person name="O'Malley M.A."/>
            <person name="Stajich J.E."/>
            <person name="Spatafora J.W."/>
            <person name="Visel A."/>
            <person name="Grigoriev I.V."/>
        </authorList>
    </citation>
    <scope>NUCLEOTIDE SEQUENCE [LARGE SCALE GENOMIC DNA]</scope>
    <source>
        <strain evidence="4 5">JEL800</strain>
    </source>
</reference>
<keyword evidence="3" id="KW-0732">Signal</keyword>
<evidence type="ECO:0000313" key="4">
    <source>
        <dbReference type="EMBL" id="ORY51879.1"/>
    </source>
</evidence>
<feature type="compositionally biased region" description="Polar residues" evidence="1">
    <location>
        <begin position="709"/>
        <end position="719"/>
    </location>
</feature>
<dbReference type="EMBL" id="MCGO01000004">
    <property type="protein sequence ID" value="ORY51879.1"/>
    <property type="molecule type" value="Genomic_DNA"/>
</dbReference>
<gene>
    <name evidence="4" type="ORF">BCR33DRAFT_845882</name>
</gene>
<feature type="region of interest" description="Disordered" evidence="1">
    <location>
        <begin position="881"/>
        <end position="902"/>
    </location>
</feature>
<accession>A0A1Y2CXW2</accession>
<feature type="compositionally biased region" description="Polar residues" evidence="1">
    <location>
        <begin position="763"/>
        <end position="777"/>
    </location>
</feature>
<keyword evidence="2" id="KW-0472">Membrane</keyword>
<feature type="region of interest" description="Disordered" evidence="1">
    <location>
        <begin position="709"/>
        <end position="730"/>
    </location>
</feature>